<dbReference type="InterPro" id="IPR000361">
    <property type="entry name" value="ATAP_core_dom"/>
</dbReference>
<dbReference type="Pfam" id="PF01521">
    <property type="entry name" value="Fe-S_biosyn"/>
    <property type="match status" value="1"/>
</dbReference>
<sequence>MPSLFISAAHKSSGKTTLSIGLCAALRARQLHVQPFKKGPDYIDPLWLTAASGHACHNLDFNTMSHDEIISTVNHYGQAADINLIEANKGLYDGLSLDGSDSNAAVARLLQTPVILVIDTRGITRGIAPLLLGYQNFERDINIAGVILNRVGGARHAMKLTQTVEHYTDIKVLGAVQNNPQLEIEERHLGLMPSNESDEAAQQIARIRDLVAEQVDLDKVIAIAGTAPVISPSPLPQPLPPQGGQGLKTFTRPSVRIGICQDPAFGFYYPGDIDALQQAGAEIIRINTLRDASLPELDGLFIGGGFPETQMHQLAANESMRRSIYAAIENRLPVYAECGGLMYLSRSLHWDGAQAEMVGIIPGDAVMHKKPQGRGYVKLQETADMPWPGSDSTRTINAHDTRGRNALLNLSKHINKENRSMITVTPEAAAQIKVSAQQGNTGAMPLRIAVERKEDGKFHYLMGFDDQLRPGDQRVESEGVIMVIDGISQPLANGMMLDYVDLDGNMEFVFMNPNDPNYTPPQE</sequence>
<evidence type="ECO:0000259" key="3">
    <source>
        <dbReference type="Pfam" id="PF01521"/>
    </source>
</evidence>
<evidence type="ECO:0000313" key="5">
    <source>
        <dbReference type="EMBL" id="CAD7235632.1"/>
    </source>
</evidence>
<dbReference type="GO" id="GO:0042242">
    <property type="term" value="F:cobyrinic acid a,c-diamide synthase activity"/>
    <property type="evidence" value="ECO:0007669"/>
    <property type="project" value="InterPro"/>
</dbReference>
<organism evidence="5">
    <name type="scientific">Cyprideis torosa</name>
    <dbReference type="NCBI Taxonomy" id="163714"/>
    <lineage>
        <taxon>Eukaryota</taxon>
        <taxon>Metazoa</taxon>
        <taxon>Ecdysozoa</taxon>
        <taxon>Arthropoda</taxon>
        <taxon>Crustacea</taxon>
        <taxon>Oligostraca</taxon>
        <taxon>Ostracoda</taxon>
        <taxon>Podocopa</taxon>
        <taxon>Podocopida</taxon>
        <taxon>Cytherocopina</taxon>
        <taxon>Cytheroidea</taxon>
        <taxon>Cytherideidae</taxon>
        <taxon>Cyprideis</taxon>
    </lineage>
</organism>
<dbReference type="NCBIfam" id="TIGR00379">
    <property type="entry name" value="cobB"/>
    <property type="match status" value="1"/>
</dbReference>
<dbReference type="SUPFAM" id="SSF52317">
    <property type="entry name" value="Class I glutamine amidotransferase-like"/>
    <property type="match status" value="1"/>
</dbReference>
<dbReference type="NCBIfam" id="NF002204">
    <property type="entry name" value="PRK01077.1"/>
    <property type="match status" value="1"/>
</dbReference>
<dbReference type="InterPro" id="IPR035903">
    <property type="entry name" value="HesB-like_dom_sf"/>
</dbReference>
<dbReference type="Gene3D" id="3.40.50.300">
    <property type="entry name" value="P-loop containing nucleotide triphosphate hydrolases"/>
    <property type="match status" value="2"/>
</dbReference>
<accession>A0A7R8WUW4</accession>
<evidence type="ECO:0000256" key="2">
    <source>
        <dbReference type="ARBA" id="ARBA00022962"/>
    </source>
</evidence>
<keyword evidence="2" id="KW-0315">Glutamine amidotransferase</keyword>
<gene>
    <name evidence="5" type="ORF">CTOB1V02_LOCUS13447</name>
</gene>
<dbReference type="InterPro" id="IPR004484">
    <property type="entry name" value="CbiA/CobB_synth"/>
</dbReference>
<reference evidence="5" key="1">
    <citation type="submission" date="2020-11" db="EMBL/GenBank/DDBJ databases">
        <authorList>
            <person name="Tran Van P."/>
        </authorList>
    </citation>
    <scope>NUCLEOTIDE SEQUENCE</scope>
</reference>
<dbReference type="EMBL" id="OB673870">
    <property type="protein sequence ID" value="CAD7235632.1"/>
    <property type="molecule type" value="Genomic_DNA"/>
</dbReference>
<dbReference type="CDD" id="cd05388">
    <property type="entry name" value="CobB_N"/>
    <property type="match status" value="1"/>
</dbReference>
<dbReference type="SUPFAM" id="SSF89360">
    <property type="entry name" value="HesB-like domain"/>
    <property type="match status" value="1"/>
</dbReference>
<feature type="domain" description="CobB/CobQ-like glutamine amidotransferase" evidence="4">
    <location>
        <begin position="256"/>
        <end position="381"/>
    </location>
</feature>
<dbReference type="PANTHER" id="PTHR43873">
    <property type="entry name" value="COBYRINATE A,C-DIAMIDE SYNTHASE"/>
    <property type="match status" value="1"/>
</dbReference>
<feature type="domain" description="Core" evidence="3">
    <location>
        <begin position="422"/>
        <end position="514"/>
    </location>
</feature>
<protein>
    <submittedName>
        <fullName evidence="5">Uncharacterized protein</fullName>
    </submittedName>
</protein>
<dbReference type="Pfam" id="PF07685">
    <property type="entry name" value="GATase_3"/>
    <property type="match status" value="1"/>
</dbReference>
<evidence type="ECO:0000259" key="4">
    <source>
        <dbReference type="Pfam" id="PF07685"/>
    </source>
</evidence>
<dbReference type="InterPro" id="IPR027417">
    <property type="entry name" value="P-loop_NTPase"/>
</dbReference>
<dbReference type="SUPFAM" id="SSF52540">
    <property type="entry name" value="P-loop containing nucleoside triphosphate hydrolases"/>
    <property type="match status" value="1"/>
</dbReference>
<dbReference type="PROSITE" id="PS51274">
    <property type="entry name" value="GATASE_COBBQ"/>
    <property type="match status" value="1"/>
</dbReference>
<dbReference type="OrthoDB" id="549173at2759"/>
<proteinExistence type="inferred from homology"/>
<comment type="similarity">
    <text evidence="1">Belongs to the HesB/IscA family.</text>
</comment>
<evidence type="ECO:0000256" key="1">
    <source>
        <dbReference type="ARBA" id="ARBA00006718"/>
    </source>
</evidence>
<dbReference type="PANTHER" id="PTHR43873:SF2">
    <property type="entry name" value="COBYRIC ACID SYNTHASE"/>
    <property type="match status" value="1"/>
</dbReference>
<dbReference type="InterPro" id="IPR011698">
    <property type="entry name" value="GATase_3"/>
</dbReference>
<dbReference type="Gene3D" id="2.60.300.12">
    <property type="entry name" value="HesB-like domain"/>
    <property type="match status" value="1"/>
</dbReference>
<dbReference type="Pfam" id="PF13500">
    <property type="entry name" value="AAA_26"/>
    <property type="match status" value="1"/>
</dbReference>
<dbReference type="InterPro" id="IPR029062">
    <property type="entry name" value="Class_I_gatase-like"/>
</dbReference>
<dbReference type="AlphaFoldDB" id="A0A7R8WUW4"/>
<name>A0A7R8WUW4_9CRUS</name>